<dbReference type="RefSeq" id="WP_182618917.1">
    <property type="nucleotide sequence ID" value="NZ_BAAATF010000008.1"/>
</dbReference>
<organism evidence="2 3">
    <name type="scientific">Promicromonospora sukumoe</name>
    <dbReference type="NCBI Taxonomy" id="88382"/>
    <lineage>
        <taxon>Bacteria</taxon>
        <taxon>Bacillati</taxon>
        <taxon>Actinomycetota</taxon>
        <taxon>Actinomycetes</taxon>
        <taxon>Micrococcales</taxon>
        <taxon>Promicromonosporaceae</taxon>
        <taxon>Promicromonospora</taxon>
    </lineage>
</organism>
<protein>
    <submittedName>
        <fullName evidence="2">Uncharacterized protein</fullName>
    </submittedName>
</protein>
<name>A0A7W3JB79_9MICO</name>
<proteinExistence type="predicted"/>
<dbReference type="EMBL" id="JACGWV010000002">
    <property type="protein sequence ID" value="MBA8809661.1"/>
    <property type="molecule type" value="Genomic_DNA"/>
</dbReference>
<accession>A0A7W3JB79</accession>
<comment type="caution">
    <text evidence="2">The sequence shown here is derived from an EMBL/GenBank/DDBJ whole genome shotgun (WGS) entry which is preliminary data.</text>
</comment>
<keyword evidence="3" id="KW-1185">Reference proteome</keyword>
<dbReference type="Proteomes" id="UP000540568">
    <property type="component" value="Unassembled WGS sequence"/>
</dbReference>
<keyword evidence="1" id="KW-0812">Transmembrane</keyword>
<sequence>MLHTAVLAAEAASEHVNEPISPIALGLIAFGALVAALLVTYAFRNVGNRH</sequence>
<reference evidence="2 3" key="1">
    <citation type="submission" date="2020-07" db="EMBL/GenBank/DDBJ databases">
        <title>Sequencing the genomes of 1000 actinobacteria strains.</title>
        <authorList>
            <person name="Klenk H.-P."/>
        </authorList>
    </citation>
    <scope>NUCLEOTIDE SEQUENCE [LARGE SCALE GENOMIC DNA]</scope>
    <source>
        <strain evidence="2 3">DSM 44121</strain>
    </source>
</reference>
<dbReference type="AlphaFoldDB" id="A0A7W3JB79"/>
<evidence type="ECO:0000256" key="1">
    <source>
        <dbReference type="SAM" id="Phobius"/>
    </source>
</evidence>
<keyword evidence="1" id="KW-0472">Membrane</keyword>
<feature type="transmembrane region" description="Helical" evidence="1">
    <location>
        <begin position="23"/>
        <end position="43"/>
    </location>
</feature>
<keyword evidence="1" id="KW-1133">Transmembrane helix</keyword>
<evidence type="ECO:0000313" key="2">
    <source>
        <dbReference type="EMBL" id="MBA8809661.1"/>
    </source>
</evidence>
<gene>
    <name evidence="2" type="ORF">FHX71_003637</name>
</gene>
<evidence type="ECO:0000313" key="3">
    <source>
        <dbReference type="Proteomes" id="UP000540568"/>
    </source>
</evidence>